<comment type="caution">
    <text evidence="2">The sequence shown here is derived from an EMBL/GenBank/DDBJ whole genome shotgun (WGS) entry which is preliminary data.</text>
</comment>
<evidence type="ECO:0000256" key="1">
    <source>
        <dbReference type="SAM" id="MobiDB-lite"/>
    </source>
</evidence>
<reference evidence="2 3" key="1">
    <citation type="submission" date="2019-11" db="EMBL/GenBank/DDBJ databases">
        <title>Genome sequence of Deinococcus xianganensis Y35, AI-2 producing algicidal bacterium, isolated from lake water.</title>
        <authorList>
            <person name="Li Y."/>
        </authorList>
    </citation>
    <scope>NUCLEOTIDE SEQUENCE [LARGE SCALE GENOMIC DNA]</scope>
    <source>
        <strain evidence="2 3">Y35</strain>
    </source>
</reference>
<name>A0A6I4YHY6_9DEIO</name>
<dbReference type="RefSeq" id="WP_160982616.1">
    <property type="nucleotide sequence ID" value="NZ_WVHK01000165.1"/>
</dbReference>
<dbReference type="Proteomes" id="UP000430519">
    <property type="component" value="Unassembled WGS sequence"/>
</dbReference>
<protein>
    <submittedName>
        <fullName evidence="2">Uncharacterized protein</fullName>
    </submittedName>
</protein>
<sequence length="252" mass="27354">MTSLSGTPLPTHHAALQVKGWLHERRGQWGVQQWPVQRSAVGRALLGQRVTLLARPRTDLWGNLTDRTGVQHLTVAPARRPNGTRFCALGQLRRVDPSEQLVILRTFKNGSHGHILSLRFRATETVLRGIDPDWWTLQVRGSVGGRPDASTTGTPPDVPRCLAPASIMARALHHPPPPAARAPAHPDPRSRPPFRCTASSVAPPVSHPVLVFTKSAPARTTAAVAPRFCSSVRKHVRAGTFSVPIVSVEALP</sequence>
<dbReference type="EMBL" id="WVHK01000165">
    <property type="protein sequence ID" value="MXV21999.1"/>
    <property type="molecule type" value="Genomic_DNA"/>
</dbReference>
<evidence type="ECO:0000313" key="2">
    <source>
        <dbReference type="EMBL" id="MXV21999.1"/>
    </source>
</evidence>
<organism evidence="2 3">
    <name type="scientific">Deinococcus xianganensis</name>
    <dbReference type="NCBI Taxonomy" id="1507289"/>
    <lineage>
        <taxon>Bacteria</taxon>
        <taxon>Thermotogati</taxon>
        <taxon>Deinococcota</taxon>
        <taxon>Deinococci</taxon>
        <taxon>Deinococcales</taxon>
        <taxon>Deinococcaceae</taxon>
        <taxon>Deinococcus</taxon>
    </lineage>
</organism>
<dbReference type="AlphaFoldDB" id="A0A6I4YHY6"/>
<feature type="region of interest" description="Disordered" evidence="1">
    <location>
        <begin position="172"/>
        <end position="193"/>
    </location>
</feature>
<proteinExistence type="predicted"/>
<evidence type="ECO:0000313" key="3">
    <source>
        <dbReference type="Proteomes" id="UP000430519"/>
    </source>
</evidence>
<gene>
    <name evidence="2" type="ORF">GLX28_20475</name>
</gene>
<keyword evidence="3" id="KW-1185">Reference proteome</keyword>
<accession>A0A6I4YHY6</accession>